<dbReference type="GO" id="GO:0005524">
    <property type="term" value="F:ATP binding"/>
    <property type="evidence" value="ECO:0007669"/>
    <property type="project" value="UniProtKB-UniRule"/>
</dbReference>
<feature type="compositionally biased region" description="Basic and acidic residues" evidence="9">
    <location>
        <begin position="191"/>
        <end position="200"/>
    </location>
</feature>
<evidence type="ECO:0000256" key="2">
    <source>
        <dbReference type="ARBA" id="ARBA00022679"/>
    </source>
</evidence>
<dbReference type="InterPro" id="IPR027483">
    <property type="entry name" value="PInositol-4-P-4/5-kinase_C_sf"/>
</dbReference>
<dbReference type="PANTHER" id="PTHR45748:SF4">
    <property type="entry name" value="1-PHOSPHATIDYLINOSITOL-3-PHOSPHATE 5-KINASE FAB1D-RELATED"/>
    <property type="match status" value="1"/>
</dbReference>
<dbReference type="PROSITE" id="PS51455">
    <property type="entry name" value="PIPK"/>
    <property type="match status" value="1"/>
</dbReference>
<feature type="region of interest" description="Disordered" evidence="9">
    <location>
        <begin position="687"/>
        <end position="716"/>
    </location>
</feature>
<dbReference type="CDD" id="cd17300">
    <property type="entry name" value="PIPKc_PIKfyve"/>
    <property type="match status" value="1"/>
</dbReference>
<feature type="region of interest" description="Disordered" evidence="9">
    <location>
        <begin position="1056"/>
        <end position="1075"/>
    </location>
</feature>
<dbReference type="FunFam" id="3.50.7.10:FF:000007">
    <property type="entry name" value="1-phosphatidylinositol 3-phosphate 5-kinase isoform X1"/>
    <property type="match status" value="1"/>
</dbReference>
<evidence type="ECO:0000256" key="7">
    <source>
        <dbReference type="ARBA" id="ARBA00077223"/>
    </source>
</evidence>
<dbReference type="EC" id="2.7.1.150" evidence="1"/>
<feature type="compositionally biased region" description="Acidic residues" evidence="9">
    <location>
        <begin position="169"/>
        <end position="182"/>
    </location>
</feature>
<evidence type="ECO:0000256" key="6">
    <source>
        <dbReference type="ARBA" id="ARBA00023464"/>
    </source>
</evidence>
<dbReference type="Pfam" id="PF00118">
    <property type="entry name" value="Cpn60_TCP1"/>
    <property type="match status" value="1"/>
</dbReference>
<dbReference type="SUPFAM" id="SSF56104">
    <property type="entry name" value="SAICAR synthase-like"/>
    <property type="match status" value="1"/>
</dbReference>
<accession>A0AAE1MZ69</accession>
<evidence type="ECO:0000256" key="4">
    <source>
        <dbReference type="ARBA" id="ARBA00022777"/>
    </source>
</evidence>
<keyword evidence="4 8" id="KW-0418">Kinase</keyword>
<dbReference type="InterPro" id="IPR002423">
    <property type="entry name" value="Cpn60/GroEL/TCP-1"/>
</dbReference>
<dbReference type="PANTHER" id="PTHR45748">
    <property type="entry name" value="1-PHOSPHATIDYLINOSITOL 3-PHOSPHATE 5-KINASE-RELATED"/>
    <property type="match status" value="1"/>
</dbReference>
<keyword evidence="12" id="KW-1185">Reference proteome</keyword>
<dbReference type="SMART" id="SM00330">
    <property type="entry name" value="PIPKc"/>
    <property type="match status" value="1"/>
</dbReference>
<keyword evidence="5 8" id="KW-0067">ATP-binding</keyword>
<dbReference type="GO" id="GO:0000285">
    <property type="term" value="F:1-phosphatidylinositol-3-phosphate 5-kinase activity"/>
    <property type="evidence" value="ECO:0007669"/>
    <property type="project" value="UniProtKB-EC"/>
</dbReference>
<dbReference type="Proteomes" id="UP001293593">
    <property type="component" value="Unassembled WGS sequence"/>
</dbReference>
<organism evidence="11 12">
    <name type="scientific">Acacia crassicarpa</name>
    <name type="common">northern wattle</name>
    <dbReference type="NCBI Taxonomy" id="499986"/>
    <lineage>
        <taxon>Eukaryota</taxon>
        <taxon>Viridiplantae</taxon>
        <taxon>Streptophyta</taxon>
        <taxon>Embryophyta</taxon>
        <taxon>Tracheophyta</taxon>
        <taxon>Spermatophyta</taxon>
        <taxon>Magnoliopsida</taxon>
        <taxon>eudicotyledons</taxon>
        <taxon>Gunneridae</taxon>
        <taxon>Pentapetalae</taxon>
        <taxon>rosids</taxon>
        <taxon>fabids</taxon>
        <taxon>Fabales</taxon>
        <taxon>Fabaceae</taxon>
        <taxon>Caesalpinioideae</taxon>
        <taxon>mimosoid clade</taxon>
        <taxon>Acacieae</taxon>
        <taxon>Acacia</taxon>
    </lineage>
</organism>
<dbReference type="Gene3D" id="3.30.800.10">
    <property type="entry name" value="Phosphatidylinositol Phosphate Kinase II Beta"/>
    <property type="match status" value="1"/>
</dbReference>
<feature type="compositionally biased region" description="Basic and acidic residues" evidence="9">
    <location>
        <begin position="690"/>
        <end position="713"/>
    </location>
</feature>
<dbReference type="Gene3D" id="3.50.7.10">
    <property type="entry name" value="GroEL"/>
    <property type="match status" value="1"/>
</dbReference>
<dbReference type="GO" id="GO:0010008">
    <property type="term" value="C:endosome membrane"/>
    <property type="evidence" value="ECO:0007669"/>
    <property type="project" value="TreeGrafter"/>
</dbReference>
<dbReference type="SUPFAM" id="SSF52029">
    <property type="entry name" value="GroEL apical domain-like"/>
    <property type="match status" value="1"/>
</dbReference>
<dbReference type="CDD" id="cd03334">
    <property type="entry name" value="Fab1_TCP"/>
    <property type="match status" value="1"/>
</dbReference>
<feature type="compositionally biased region" description="Low complexity" evidence="9">
    <location>
        <begin position="1323"/>
        <end position="1346"/>
    </location>
</feature>
<evidence type="ECO:0000256" key="1">
    <source>
        <dbReference type="ARBA" id="ARBA00012009"/>
    </source>
</evidence>
<evidence type="ECO:0000256" key="9">
    <source>
        <dbReference type="SAM" id="MobiDB-lite"/>
    </source>
</evidence>
<proteinExistence type="predicted"/>
<feature type="region of interest" description="Disordered" evidence="9">
    <location>
        <begin position="1323"/>
        <end position="1356"/>
    </location>
</feature>
<feature type="domain" description="PIPK" evidence="10">
    <location>
        <begin position="1312"/>
        <end position="1634"/>
    </location>
</feature>
<feature type="compositionally biased region" description="Low complexity" evidence="9">
    <location>
        <begin position="547"/>
        <end position="558"/>
    </location>
</feature>
<evidence type="ECO:0000259" key="10">
    <source>
        <dbReference type="PROSITE" id="PS51455"/>
    </source>
</evidence>
<dbReference type="FunFam" id="3.30.800.10:FF:000008">
    <property type="entry name" value="Putative 1-phosphatidylinositol-3-phosphate 5-kinase FAB1D"/>
    <property type="match status" value="1"/>
</dbReference>
<feature type="compositionally biased region" description="Basic and acidic residues" evidence="9">
    <location>
        <begin position="102"/>
        <end position="116"/>
    </location>
</feature>
<gene>
    <name evidence="11" type="ORF">QN277_011738</name>
</gene>
<dbReference type="EMBL" id="JAWXYG010000002">
    <property type="protein sequence ID" value="KAK4280063.1"/>
    <property type="molecule type" value="Genomic_DNA"/>
</dbReference>
<dbReference type="Pfam" id="PF01504">
    <property type="entry name" value="PIP5K"/>
    <property type="match status" value="2"/>
</dbReference>
<dbReference type="GO" id="GO:0046854">
    <property type="term" value="P:phosphatidylinositol phosphate biosynthetic process"/>
    <property type="evidence" value="ECO:0007669"/>
    <property type="project" value="TreeGrafter"/>
</dbReference>
<keyword evidence="2 8" id="KW-0808">Transferase</keyword>
<name>A0AAE1MZ69_9FABA</name>
<evidence type="ECO:0000256" key="3">
    <source>
        <dbReference type="ARBA" id="ARBA00022741"/>
    </source>
</evidence>
<dbReference type="FunFam" id="3.30.810.10:FF:000001">
    <property type="entry name" value="1-phosphatidylinositol 3-phosphate 5-kinase FAB1"/>
    <property type="match status" value="1"/>
</dbReference>
<feature type="compositionally biased region" description="Polar residues" evidence="9">
    <location>
        <begin position="213"/>
        <end position="222"/>
    </location>
</feature>
<keyword evidence="3 8" id="KW-0547">Nucleotide-binding</keyword>
<dbReference type="InterPro" id="IPR002498">
    <property type="entry name" value="PInositol-4-P-4/5-kinase_core"/>
</dbReference>
<dbReference type="InterPro" id="IPR044769">
    <property type="entry name" value="PIKfyve_PIPKc"/>
</dbReference>
<evidence type="ECO:0000256" key="5">
    <source>
        <dbReference type="ARBA" id="ARBA00022840"/>
    </source>
</evidence>
<feature type="region of interest" description="Disordered" evidence="9">
    <location>
        <begin position="88"/>
        <end position="138"/>
    </location>
</feature>
<feature type="region of interest" description="Disordered" evidence="9">
    <location>
        <begin position="537"/>
        <end position="561"/>
    </location>
</feature>
<reference evidence="11" key="1">
    <citation type="submission" date="2023-10" db="EMBL/GenBank/DDBJ databases">
        <title>Chromosome-level genome of the transformable northern wattle, Acacia crassicarpa.</title>
        <authorList>
            <person name="Massaro I."/>
            <person name="Sinha N.R."/>
            <person name="Poethig S."/>
            <person name="Leichty A.R."/>
        </authorList>
    </citation>
    <scope>NUCLEOTIDE SEQUENCE</scope>
    <source>
        <strain evidence="11">Acra3RX</strain>
        <tissue evidence="11">Leaf</tissue>
    </source>
</reference>
<feature type="region of interest" description="Disordered" evidence="9">
    <location>
        <begin position="1105"/>
        <end position="1126"/>
    </location>
</feature>
<feature type="compositionally biased region" description="Polar residues" evidence="9">
    <location>
        <begin position="154"/>
        <end position="165"/>
    </location>
</feature>
<protein>
    <recommendedName>
        <fullName evidence="1">1-phosphatidylinositol-3-phosphate 5-kinase</fullName>
        <ecNumber evidence="1">2.7.1.150</ecNumber>
    </recommendedName>
    <alternativeName>
        <fullName evidence="7">Phosphatidylinositol 3-phosphate 5-kinase type III</fullName>
    </alternativeName>
</protein>
<evidence type="ECO:0000256" key="8">
    <source>
        <dbReference type="PROSITE-ProRule" id="PRU00781"/>
    </source>
</evidence>
<evidence type="ECO:0000313" key="12">
    <source>
        <dbReference type="Proteomes" id="UP001293593"/>
    </source>
</evidence>
<dbReference type="InterPro" id="IPR027409">
    <property type="entry name" value="GroEL-like_apical_dom_sf"/>
</dbReference>
<dbReference type="Gene3D" id="3.30.810.10">
    <property type="entry name" value="2-Layer Sandwich"/>
    <property type="match status" value="1"/>
</dbReference>
<comment type="subunit">
    <text evidence="6">Component of the PI(3,5)P2 regulatory complex at least composed of ATG18, SAC/FIG4, FAB1 and VAC14.</text>
</comment>
<sequence>MCSMCQYCGAGLTDSKLDDKNRGNESNLKLDSKVPIRPCKFCGEKEKKENLKSDCASPYMTPLISPTISLSSTDSCASICSDFSVDMNSSDRMSQEEGTVEVSRENHDYKLNEKTQHSSLQNSEGLSENPLNTNDSAHEGDAVRDVEISQGQNCPEAKANSSENPAFSVDEEPEDSIPEDLDAQTWEPPDPENRQDDVDHSVACNDDDDECTDSANWGEPTSLSCSTDELSWSYKFKEEKLRAMQEVVNGRFKALVGQLLKSVGVSSSNDGGKNWVDIVTSLSWEAASFLKPDAIGVKSMNPDGYVKVKCIAAGSCSQSQIIKGSVFKKHAAHKHMPTKYQNPRLLLISGMLGHSCSGLSSFDSMEQEKDYLKSLIELIEKCRPNVILVEKTVSRDIQEQILTKGMTLVLDMKLHRLERVARCTGSPILSCDNLNGQKLKHCDSIYFEKFVEEHAGSVEGGKRPVKTLMFIEGCPTRLGCTILLKGANSEELKRVKCVLRCAVVMAYHLILETSFVVDQRAMFSTISVPNVATDTLATDEKSHSIESSDSSSSSVECSPTGNEPLSIEIPICNGSHESFNPLMFSQFSAISSSLKKVLGDSFPLPSSAPYQTLSAYFGLNEREPVAQVNKSVSLLGNQETDDNGRIEVRSLSDEEKASNGRQSQFIGLYEREPNGQVNKSVSVLENQETDDNHQHEARNFSDEEKSFNGRESKSFPGCLEFDGDKIKEGDDNKNQLQNKDDINAVLDSQSILVLMSSRNALRGTICQQSHFSHIMFYKNFDVPLGKFLQDNLLNQTRLCNTCHELPEAHFYYYAHHNKQLTMQVKQIPQEKCLPGAAEGKLWMWSRCGKCKLGSTKRVLISTTARSLSFGKFLELSLSHYSSNRKSSCGHFLDRDFLYFFGFGHMVAMFRYSSVTTCTVRMPPKKLEFTGAIRKDWLCNEVKNVYMKGMLLFTKVANCLKTLKGKFEGSTLNLGGSIREFSEVEEMVKQEQEEFEVNIKNAVAKNGNPGQAAYTLLSLNRLMWDLLIESCVWVQRMHSLFSPDVLRVDSGVAEKVKQEHTHNSKLGSATDGETGSINRSLDVEVMSDSPMEVNELLAKEIPIEGPLSDGIEQEDPSDTPNVPSNLEKPIMGNMSFKRSSDQELNLRSEAFTNYPSANGNIQAKDSMPNCLTHEDRPVSKDINLSIPDLKVLNKSVSQRSPGSNLLSSNEWFWKPFVEIRQVSIRELHKKCVLKFESVSSSSAEHLPTAHELIAKEGTRMHIPLRTDDLVVSDYEGELSSIIACALALLKDSSVVTEVDSENYRRENGTSSKLTEILEGLTDLSSPHSSIGSSGDSDSVHSTGSTYSEESRASRASENNAREISMGYVKSLGRDKYSVICHFFNQFHELRSWCCPSELDYIASLSRCRNWDAKGGKSKSFFAKTLDDRFIIKEIKKTELDSFLEFAPSYFNYMMESFKIGSQTCLAKVLGIYQVTKRNVKSGKESKHDLMVMENLTYNCNIIRQYDLKGALYDRYNSAGDSAGDVLLDQNFVNDMNSSPLYVSNKEKRFLQRAVWNDTTFLNSINVMDYSLLVGVDLQRRELVCGIIDYLRQYTWDKQVETWVKSSLVVPKNVLPTVISPKEYKKRFRKFMSTHFLSVPDHWCNKKNTDPCKLCGTGEDDSAQQNEER</sequence>
<feature type="compositionally biased region" description="Polar residues" evidence="9">
    <location>
        <begin position="1063"/>
        <end position="1075"/>
    </location>
</feature>
<feature type="region of interest" description="Disordered" evidence="9">
    <location>
        <begin position="154"/>
        <end position="222"/>
    </location>
</feature>
<comment type="caution">
    <text evidence="11">The sequence shown here is derived from an EMBL/GenBank/DDBJ whole genome shotgun (WGS) entry which is preliminary data.</text>
</comment>
<feature type="compositionally biased region" description="Polar residues" evidence="9">
    <location>
        <begin position="117"/>
        <end position="135"/>
    </location>
</feature>
<evidence type="ECO:0000313" key="11">
    <source>
        <dbReference type="EMBL" id="KAK4280063.1"/>
    </source>
</evidence>
<dbReference type="InterPro" id="IPR027484">
    <property type="entry name" value="PInositol-4-P-5-kinase_N"/>
</dbReference>